<dbReference type="InterPro" id="IPR036291">
    <property type="entry name" value="NAD(P)-bd_dom_sf"/>
</dbReference>
<dbReference type="SUPFAM" id="SSF51735">
    <property type="entry name" value="NAD(P)-binding Rossmann-fold domains"/>
    <property type="match status" value="1"/>
</dbReference>
<keyword evidence="2 4" id="KW-0560">Oxidoreductase</keyword>
<feature type="domain" description="Ketoreductase" evidence="3">
    <location>
        <begin position="12"/>
        <end position="184"/>
    </location>
</feature>
<dbReference type="Proteomes" id="UP000546257">
    <property type="component" value="Unassembled WGS sequence"/>
</dbReference>
<gene>
    <name evidence="4" type="ORF">H5V44_13070</name>
</gene>
<keyword evidence="5" id="KW-1185">Reference proteome</keyword>
<dbReference type="InterPro" id="IPR002347">
    <property type="entry name" value="SDR_fam"/>
</dbReference>
<protein>
    <submittedName>
        <fullName evidence="4">Glucose 1-dehydrogenase</fullName>
        <ecNumber evidence="4">1.1.1.47</ecNumber>
    </submittedName>
</protein>
<dbReference type="EMBL" id="JACKXD010000004">
    <property type="protein sequence ID" value="MBB6647202.1"/>
    <property type="molecule type" value="Genomic_DNA"/>
</dbReference>
<dbReference type="RefSeq" id="WP_185193569.1">
    <property type="nucleotide sequence ID" value="NZ_JACKXD010000004.1"/>
</dbReference>
<dbReference type="GO" id="GO:0005975">
    <property type="term" value="P:carbohydrate metabolic process"/>
    <property type="evidence" value="ECO:0007669"/>
    <property type="project" value="UniProtKB-ARBA"/>
</dbReference>
<evidence type="ECO:0000256" key="1">
    <source>
        <dbReference type="ARBA" id="ARBA00006484"/>
    </source>
</evidence>
<dbReference type="PANTHER" id="PTHR42760:SF115">
    <property type="entry name" value="3-OXOACYL-[ACYL-CARRIER-PROTEIN] REDUCTASE FABG"/>
    <property type="match status" value="1"/>
</dbReference>
<dbReference type="AlphaFoldDB" id="A0A7J9SL16"/>
<proteinExistence type="inferred from homology"/>
<dbReference type="PRINTS" id="PR00081">
    <property type="entry name" value="GDHRDH"/>
</dbReference>
<dbReference type="Pfam" id="PF13561">
    <property type="entry name" value="adh_short_C2"/>
    <property type="match status" value="1"/>
</dbReference>
<dbReference type="InterPro" id="IPR057326">
    <property type="entry name" value="KR_dom"/>
</dbReference>
<name>A0A7J9SL16_9EURY</name>
<organism evidence="4 5">
    <name type="scientific">Halobellus ruber</name>
    <dbReference type="NCBI Taxonomy" id="2761102"/>
    <lineage>
        <taxon>Archaea</taxon>
        <taxon>Methanobacteriati</taxon>
        <taxon>Methanobacteriota</taxon>
        <taxon>Stenosarchaea group</taxon>
        <taxon>Halobacteria</taxon>
        <taxon>Halobacteriales</taxon>
        <taxon>Haloferacaceae</taxon>
        <taxon>Halobellus</taxon>
    </lineage>
</organism>
<reference evidence="4 5" key="1">
    <citation type="submission" date="2020-08" db="EMBL/GenBank/DDBJ databases">
        <authorList>
            <person name="Seo M.-J."/>
        </authorList>
    </citation>
    <scope>NUCLEOTIDE SEQUENCE [LARGE SCALE GENOMIC DNA]</scope>
    <source>
        <strain evidence="4 5">MBLA0160</strain>
    </source>
</reference>
<dbReference type="FunFam" id="3.40.50.720:FF:000240">
    <property type="entry name" value="SDR family oxidoreductase"/>
    <property type="match status" value="1"/>
</dbReference>
<evidence type="ECO:0000259" key="3">
    <source>
        <dbReference type="SMART" id="SM00822"/>
    </source>
</evidence>
<evidence type="ECO:0000313" key="5">
    <source>
        <dbReference type="Proteomes" id="UP000546257"/>
    </source>
</evidence>
<accession>A0A7J9SL16</accession>
<dbReference type="PRINTS" id="PR00080">
    <property type="entry name" value="SDRFAMILY"/>
</dbReference>
<dbReference type="Gene3D" id="3.40.50.720">
    <property type="entry name" value="NAD(P)-binding Rossmann-like Domain"/>
    <property type="match status" value="1"/>
</dbReference>
<evidence type="ECO:0000256" key="2">
    <source>
        <dbReference type="ARBA" id="ARBA00023002"/>
    </source>
</evidence>
<comment type="similarity">
    <text evidence="1">Belongs to the short-chain dehydrogenases/reductases (SDR) family.</text>
</comment>
<dbReference type="GO" id="GO:0047936">
    <property type="term" value="F:glucose 1-dehydrogenase [NAD(P)+] activity"/>
    <property type="evidence" value="ECO:0007669"/>
    <property type="project" value="UniProtKB-EC"/>
</dbReference>
<sequence>MSVLDQFVLDDKTAIVTGGSRGIGRALAEALAEAGADVCVANRNGDEARAAAEEIAETTGVETTGVSADVGTEDDVERLVEETVDQLGGIDVLVNNAGIARTAPAYEMSLETWNEVLRTNLTGVFLCTKHAGGWMVANGGGTIINMASMSAFVANYPQEEVVYHASKGGVVSFTRQLASEWAEHGVRANALAPGYIRTEMIDELLAENPEMEAAWLSEMLMEQMAPPEDLGGTVVYLASDASSYMTGETIVIDGGYTVR</sequence>
<dbReference type="SMART" id="SM00822">
    <property type="entry name" value="PKS_KR"/>
    <property type="match status" value="1"/>
</dbReference>
<evidence type="ECO:0000313" key="4">
    <source>
        <dbReference type="EMBL" id="MBB6647202.1"/>
    </source>
</evidence>
<dbReference type="NCBIfam" id="NF005559">
    <property type="entry name" value="PRK07231.1"/>
    <property type="match status" value="1"/>
</dbReference>
<comment type="caution">
    <text evidence="4">The sequence shown here is derived from an EMBL/GenBank/DDBJ whole genome shotgun (WGS) entry which is preliminary data.</text>
</comment>
<dbReference type="PANTHER" id="PTHR42760">
    <property type="entry name" value="SHORT-CHAIN DEHYDROGENASES/REDUCTASES FAMILY MEMBER"/>
    <property type="match status" value="1"/>
</dbReference>
<dbReference type="EC" id="1.1.1.47" evidence="4"/>